<evidence type="ECO:0000313" key="4">
    <source>
        <dbReference type="Proteomes" id="UP000181728"/>
    </source>
</evidence>
<evidence type="ECO:0000313" key="2">
    <source>
        <dbReference type="EMBL" id="OIM21986.1"/>
    </source>
</evidence>
<gene>
    <name evidence="2" type="ORF">ATX59_01210</name>
    <name evidence="3" type="ORF">OENI_0227</name>
</gene>
<accession>A0A6N4A8X9</accession>
<dbReference type="PANTHER" id="PTHR47738">
    <property type="entry name" value="PTS SYSTEM FRUCTOSE-LIKE EIIA COMPONENT-RELATED"/>
    <property type="match status" value="1"/>
</dbReference>
<dbReference type="InterPro" id="IPR016152">
    <property type="entry name" value="PTrfase/Anion_transptr"/>
</dbReference>
<name>A0A6N4A8X9_OENOE</name>
<dbReference type="EMBL" id="LR031358">
    <property type="protein sequence ID" value="VDB97223.1"/>
    <property type="molecule type" value="Genomic_DNA"/>
</dbReference>
<dbReference type="PROSITE" id="PS51094">
    <property type="entry name" value="PTS_EIIA_TYPE_2"/>
    <property type="match status" value="1"/>
</dbReference>
<sequence>MKILFRELNSVDKITSIKELSSLLSENRLLKEKQDFLRSIYEREKQGNTLIAPRIAMPHAEGVSVRKTSIAIGKSTKLINWNDNQFVEMVLLVAINPADEINNEKLIRIIRELGKEEKTVHLIDSTKTNILRELQKI</sequence>
<proteinExistence type="predicted"/>
<reference evidence="2 4" key="1">
    <citation type="journal article" date="2016" name="BMC Genomics">
        <title>Consensus pan-genome assembly of the specialised wine bacterium Oenococcus oeni.</title>
        <authorList>
            <person name="Sternes P.R."/>
            <person name="Borneman A.R."/>
        </authorList>
    </citation>
    <scope>NUCLEOTIDE SEQUENCE [LARGE SCALE GENOMIC DNA]</scope>
    <source>
        <strain evidence="2 4">AWRIB661</strain>
    </source>
</reference>
<reference evidence="3 5" key="2">
    <citation type="submission" date="2018-08" db="EMBL/GenBank/DDBJ databases">
        <authorList>
            <person name="Lorentzen P. G. S. M."/>
        </authorList>
    </citation>
    <scope>NUCLEOTIDE SEQUENCE [LARGE SCALE GENOMIC DNA]</scope>
    <source>
        <strain evidence="3 5">CRBO_1381</strain>
    </source>
</reference>
<dbReference type="RefSeq" id="WP_032805945.1">
    <property type="nucleotide sequence ID" value="NZ_CP136429.1"/>
</dbReference>
<dbReference type="EMBL" id="MLOK01000018">
    <property type="protein sequence ID" value="OIM21986.1"/>
    <property type="molecule type" value="Genomic_DNA"/>
</dbReference>
<dbReference type="PROSITE" id="PS00372">
    <property type="entry name" value="PTS_EIIA_TYPE_2_HIS"/>
    <property type="match status" value="1"/>
</dbReference>
<dbReference type="SUPFAM" id="SSF55804">
    <property type="entry name" value="Phoshotransferase/anion transport protein"/>
    <property type="match status" value="1"/>
</dbReference>
<dbReference type="Pfam" id="PF00359">
    <property type="entry name" value="PTS_EIIA_2"/>
    <property type="match status" value="1"/>
</dbReference>
<dbReference type="InterPro" id="IPR051541">
    <property type="entry name" value="PTS_SugarTrans_NitroReg"/>
</dbReference>
<organism evidence="2 4">
    <name type="scientific">Oenococcus oeni</name>
    <name type="common">Leuconostoc oenos</name>
    <dbReference type="NCBI Taxonomy" id="1247"/>
    <lineage>
        <taxon>Bacteria</taxon>
        <taxon>Bacillati</taxon>
        <taxon>Bacillota</taxon>
        <taxon>Bacilli</taxon>
        <taxon>Lactobacillales</taxon>
        <taxon>Lactobacillaceae</taxon>
        <taxon>Oenococcus</taxon>
    </lineage>
</organism>
<protein>
    <submittedName>
        <fullName evidence="2">PTS fructose transporter subunit IIA</fullName>
    </submittedName>
    <submittedName>
        <fullName evidence="3">PTS system mannose/fructose-specific EIIA component</fullName>
    </submittedName>
</protein>
<dbReference type="Proteomes" id="UP000294726">
    <property type="component" value="Chromosome"/>
</dbReference>
<dbReference type="InterPro" id="IPR002178">
    <property type="entry name" value="PTS_EIIA_type-2_dom"/>
</dbReference>
<dbReference type="Gene3D" id="3.40.930.10">
    <property type="entry name" value="Mannitol-specific EII, Chain A"/>
    <property type="match status" value="1"/>
</dbReference>
<evidence type="ECO:0000313" key="5">
    <source>
        <dbReference type="Proteomes" id="UP000294726"/>
    </source>
</evidence>
<evidence type="ECO:0000313" key="3">
    <source>
        <dbReference type="EMBL" id="VDB97223.1"/>
    </source>
</evidence>
<dbReference type="PANTHER" id="PTHR47738:SF2">
    <property type="entry name" value="PTS SYSTEM FRUCTOSE-LIKE EIIA COMPONENT"/>
    <property type="match status" value="1"/>
</dbReference>
<dbReference type="Proteomes" id="UP000181728">
    <property type="component" value="Unassembled WGS sequence"/>
</dbReference>
<dbReference type="AlphaFoldDB" id="A0A6N4A8X9"/>
<feature type="domain" description="PTS EIIA type-2" evidence="1">
    <location>
        <begin position="1"/>
        <end position="137"/>
    </location>
</feature>
<evidence type="ECO:0000259" key="1">
    <source>
        <dbReference type="PROSITE" id="PS51094"/>
    </source>
</evidence>